<dbReference type="Proteomes" id="UP000634136">
    <property type="component" value="Unassembled WGS sequence"/>
</dbReference>
<dbReference type="EMBL" id="JAAIUW010000012">
    <property type="protein sequence ID" value="KAF7805950.1"/>
    <property type="molecule type" value="Genomic_DNA"/>
</dbReference>
<dbReference type="OrthoDB" id="1436226at2759"/>
<evidence type="ECO:0000313" key="3">
    <source>
        <dbReference type="Proteomes" id="UP000634136"/>
    </source>
</evidence>
<evidence type="ECO:0000259" key="1">
    <source>
        <dbReference type="Pfam" id="PF13456"/>
    </source>
</evidence>
<organism evidence="2 3">
    <name type="scientific">Senna tora</name>
    <dbReference type="NCBI Taxonomy" id="362788"/>
    <lineage>
        <taxon>Eukaryota</taxon>
        <taxon>Viridiplantae</taxon>
        <taxon>Streptophyta</taxon>
        <taxon>Embryophyta</taxon>
        <taxon>Tracheophyta</taxon>
        <taxon>Spermatophyta</taxon>
        <taxon>Magnoliopsida</taxon>
        <taxon>eudicotyledons</taxon>
        <taxon>Gunneridae</taxon>
        <taxon>Pentapetalae</taxon>
        <taxon>rosids</taxon>
        <taxon>fabids</taxon>
        <taxon>Fabales</taxon>
        <taxon>Fabaceae</taxon>
        <taxon>Caesalpinioideae</taxon>
        <taxon>Cassia clade</taxon>
        <taxon>Senna</taxon>
    </lineage>
</organism>
<dbReference type="InterPro" id="IPR002156">
    <property type="entry name" value="RNaseH_domain"/>
</dbReference>
<reference evidence="2" key="1">
    <citation type="submission" date="2020-09" db="EMBL/GenBank/DDBJ databases">
        <title>Genome-Enabled Discovery of Anthraquinone Biosynthesis in Senna tora.</title>
        <authorList>
            <person name="Kang S.-H."/>
            <person name="Pandey R.P."/>
            <person name="Lee C.-M."/>
            <person name="Sim J.-S."/>
            <person name="Jeong J.-T."/>
            <person name="Choi B.-S."/>
            <person name="Jung M."/>
            <person name="Ginzburg D."/>
            <person name="Zhao K."/>
            <person name="Won S.Y."/>
            <person name="Oh T.-J."/>
            <person name="Yu Y."/>
            <person name="Kim N.-H."/>
            <person name="Lee O.R."/>
            <person name="Lee T.-H."/>
            <person name="Bashyal P."/>
            <person name="Kim T.-S."/>
            <person name="Lee W.-H."/>
            <person name="Kawkins C."/>
            <person name="Kim C.-K."/>
            <person name="Kim J.S."/>
            <person name="Ahn B.O."/>
            <person name="Rhee S.Y."/>
            <person name="Sohng J.K."/>
        </authorList>
    </citation>
    <scope>NUCLEOTIDE SEQUENCE</scope>
    <source>
        <tissue evidence="2">Leaf</tissue>
    </source>
</reference>
<dbReference type="GO" id="GO:0003676">
    <property type="term" value="F:nucleic acid binding"/>
    <property type="evidence" value="ECO:0007669"/>
    <property type="project" value="InterPro"/>
</dbReference>
<protein>
    <submittedName>
        <fullName evidence="2">Ribonuclease H domain</fullName>
    </submittedName>
</protein>
<dbReference type="Pfam" id="PF13456">
    <property type="entry name" value="RVT_3"/>
    <property type="match status" value="1"/>
</dbReference>
<sequence length="101" mass="11747">MHKDPTSLASVNTSEGEIHLKQNLGLYKQDYPLRFLSTFEDYKLTHIYREANGCADILAKHARISQCSKSTFLEPPLFLRPQLLKDSMHIESARYIRFQPH</sequence>
<gene>
    <name evidence="2" type="ORF">G2W53_038111</name>
</gene>
<evidence type="ECO:0000313" key="2">
    <source>
        <dbReference type="EMBL" id="KAF7805950.1"/>
    </source>
</evidence>
<proteinExistence type="predicted"/>
<comment type="caution">
    <text evidence="2">The sequence shown here is derived from an EMBL/GenBank/DDBJ whole genome shotgun (WGS) entry which is preliminary data.</text>
</comment>
<accession>A0A834SNK7</accession>
<keyword evidence="3" id="KW-1185">Reference proteome</keyword>
<name>A0A834SNK7_9FABA</name>
<dbReference type="GO" id="GO:0004523">
    <property type="term" value="F:RNA-DNA hybrid ribonuclease activity"/>
    <property type="evidence" value="ECO:0007669"/>
    <property type="project" value="InterPro"/>
</dbReference>
<dbReference type="AlphaFoldDB" id="A0A834SNK7"/>
<feature type="domain" description="RNase H type-1" evidence="1">
    <location>
        <begin position="36"/>
        <end position="62"/>
    </location>
</feature>